<feature type="active site" description="Proton acceptor" evidence="4">
    <location>
        <position position="97"/>
    </location>
</feature>
<proteinExistence type="inferred from homology"/>
<dbReference type="InterPro" id="IPR003697">
    <property type="entry name" value="Maf-like"/>
</dbReference>
<comment type="cofactor">
    <cofactor evidence="1 4">
        <name>a divalent metal cation</name>
        <dbReference type="ChEBI" id="CHEBI:60240"/>
    </cofactor>
</comment>
<keyword evidence="2 4" id="KW-0378">Hydrolase</keyword>
<dbReference type="GO" id="GO:0036218">
    <property type="term" value="F:dTTP diphosphatase activity"/>
    <property type="evidence" value="ECO:0007669"/>
    <property type="project" value="RHEA"/>
</dbReference>
<evidence type="ECO:0000256" key="3">
    <source>
        <dbReference type="ARBA" id="ARBA00023080"/>
    </source>
</evidence>
<evidence type="ECO:0000313" key="5">
    <source>
        <dbReference type="EMBL" id="TWT69042.1"/>
    </source>
</evidence>
<comment type="subcellular location">
    <subcellularLocation>
        <location evidence="4">Cytoplasm</location>
    </subcellularLocation>
</comment>
<dbReference type="EMBL" id="SJPL01000001">
    <property type="protein sequence ID" value="TWT69042.1"/>
    <property type="molecule type" value="Genomic_DNA"/>
</dbReference>
<evidence type="ECO:0000256" key="2">
    <source>
        <dbReference type="ARBA" id="ARBA00022801"/>
    </source>
</evidence>
<dbReference type="Proteomes" id="UP000317238">
    <property type="component" value="Unassembled WGS sequence"/>
</dbReference>
<feature type="site" description="Important for substrate specificity" evidence="4">
    <location>
        <position position="98"/>
    </location>
</feature>
<dbReference type="HAMAP" id="MF_00528">
    <property type="entry name" value="Maf"/>
    <property type="match status" value="1"/>
</dbReference>
<dbReference type="GO" id="GO:0009117">
    <property type="term" value="P:nucleotide metabolic process"/>
    <property type="evidence" value="ECO:0007669"/>
    <property type="project" value="UniProtKB-KW"/>
</dbReference>
<comment type="caution">
    <text evidence="4">Lacks conserved residue(s) required for the propagation of feature annotation.</text>
</comment>
<evidence type="ECO:0000313" key="6">
    <source>
        <dbReference type="Proteomes" id="UP000317238"/>
    </source>
</evidence>
<keyword evidence="6" id="KW-1185">Reference proteome</keyword>
<dbReference type="EC" id="3.6.1.9" evidence="4"/>
<dbReference type="SUPFAM" id="SSF52972">
    <property type="entry name" value="ITPase-like"/>
    <property type="match status" value="1"/>
</dbReference>
<comment type="catalytic activity">
    <reaction evidence="4">
        <text>UTP + H2O = UMP + diphosphate + H(+)</text>
        <dbReference type="Rhea" id="RHEA:29395"/>
        <dbReference type="ChEBI" id="CHEBI:15377"/>
        <dbReference type="ChEBI" id="CHEBI:15378"/>
        <dbReference type="ChEBI" id="CHEBI:33019"/>
        <dbReference type="ChEBI" id="CHEBI:46398"/>
        <dbReference type="ChEBI" id="CHEBI:57865"/>
        <dbReference type="EC" id="3.6.1.9"/>
    </reaction>
</comment>
<feature type="site" description="Important for substrate specificity" evidence="4">
    <location>
        <position position="38"/>
    </location>
</feature>
<organism evidence="5 6">
    <name type="scientific">Crateriforma conspicua</name>
    <dbReference type="NCBI Taxonomy" id="2527996"/>
    <lineage>
        <taxon>Bacteria</taxon>
        <taxon>Pseudomonadati</taxon>
        <taxon>Planctomycetota</taxon>
        <taxon>Planctomycetia</taxon>
        <taxon>Planctomycetales</taxon>
        <taxon>Planctomycetaceae</taxon>
        <taxon>Crateriforma</taxon>
    </lineage>
</organism>
<keyword evidence="4" id="KW-0963">Cytoplasm</keyword>
<comment type="catalytic activity">
    <reaction evidence="4">
        <text>dTTP + H2O = dTMP + diphosphate + H(+)</text>
        <dbReference type="Rhea" id="RHEA:28534"/>
        <dbReference type="ChEBI" id="CHEBI:15377"/>
        <dbReference type="ChEBI" id="CHEBI:15378"/>
        <dbReference type="ChEBI" id="CHEBI:33019"/>
        <dbReference type="ChEBI" id="CHEBI:37568"/>
        <dbReference type="ChEBI" id="CHEBI:63528"/>
        <dbReference type="EC" id="3.6.1.9"/>
    </reaction>
</comment>
<gene>
    <name evidence="5" type="primary">yhdE</name>
    <name evidence="5" type="ORF">Pan14r_13260</name>
</gene>
<dbReference type="PANTHER" id="PTHR43213:SF5">
    <property type="entry name" value="BIFUNCTIONAL DTTP_UTP PYROPHOSPHATASE_METHYLTRANSFERASE PROTEIN-RELATED"/>
    <property type="match status" value="1"/>
</dbReference>
<dbReference type="InterPro" id="IPR029001">
    <property type="entry name" value="ITPase-like_fam"/>
</dbReference>
<dbReference type="GO" id="GO:0005737">
    <property type="term" value="C:cytoplasm"/>
    <property type="evidence" value="ECO:0007669"/>
    <property type="project" value="UniProtKB-SubCell"/>
</dbReference>
<dbReference type="Pfam" id="PF02545">
    <property type="entry name" value="Maf"/>
    <property type="match status" value="1"/>
</dbReference>
<sequence length="236" mass="25274">MAASDDSSSPHALPLMNGLPNASIPGGLPLVLASGSPRRSQLLKAAGYEFSVRPASDDAECGLCSSVTAPELVARYAFRKALDVVRKCGDAVVLAADTVASCDGLVLGKPDDREHAAAMLRRLSGRRHDVFTGVCLWRSTDGRCVVDVVRTELQMKPISDATLTDHLDSGRWEGKAGAFGFQDGNDWLEIVGTGSESNVVGLPMERLAEMLRDFDRLSTVVDLSDDSFDSADRSQY</sequence>
<evidence type="ECO:0000256" key="1">
    <source>
        <dbReference type="ARBA" id="ARBA00001968"/>
    </source>
</evidence>
<comment type="similarity">
    <text evidence="4">Belongs to the Maf family. YhdE subfamily.</text>
</comment>
<keyword evidence="3 4" id="KW-0546">Nucleotide metabolism</keyword>
<name>A0A5C5Y6J1_9PLAN</name>
<dbReference type="CDD" id="cd00555">
    <property type="entry name" value="Maf"/>
    <property type="match status" value="1"/>
</dbReference>
<dbReference type="Gene3D" id="3.90.950.10">
    <property type="match status" value="1"/>
</dbReference>
<dbReference type="NCBIfam" id="TIGR00172">
    <property type="entry name" value="maf"/>
    <property type="match status" value="1"/>
</dbReference>
<evidence type="ECO:0000256" key="4">
    <source>
        <dbReference type="HAMAP-Rule" id="MF_00528"/>
    </source>
</evidence>
<comment type="function">
    <text evidence="4">Nucleoside triphosphate pyrophosphatase that hydrolyzes dTTP and UTP. May have a dual role in cell division arrest and in preventing the incorporation of modified nucleotides into cellular nucleic acids.</text>
</comment>
<protein>
    <recommendedName>
        <fullName evidence="4">dTTP/UTP pyrophosphatase</fullName>
        <shortName evidence="4">dTTPase/UTPase</shortName>
        <ecNumber evidence="4">3.6.1.9</ecNumber>
    </recommendedName>
    <alternativeName>
        <fullName evidence="4">Nucleoside triphosphate pyrophosphatase</fullName>
    </alternativeName>
    <alternativeName>
        <fullName evidence="4">Nucleotide pyrophosphatase</fullName>
        <shortName evidence="4">Nucleotide PPase</shortName>
    </alternativeName>
</protein>
<accession>A0A5C5Y6J1</accession>
<dbReference type="AlphaFoldDB" id="A0A5C5Y6J1"/>
<dbReference type="GO" id="GO:0036221">
    <property type="term" value="F:UTP diphosphatase activity"/>
    <property type="evidence" value="ECO:0007669"/>
    <property type="project" value="RHEA"/>
</dbReference>
<comment type="caution">
    <text evidence="5">The sequence shown here is derived from an EMBL/GenBank/DDBJ whole genome shotgun (WGS) entry which is preliminary data.</text>
</comment>
<feature type="site" description="Important for substrate specificity" evidence="4">
    <location>
        <position position="182"/>
    </location>
</feature>
<dbReference type="PANTHER" id="PTHR43213">
    <property type="entry name" value="BIFUNCTIONAL DTTP/UTP PYROPHOSPHATASE/METHYLTRANSFERASE PROTEIN-RELATED"/>
    <property type="match status" value="1"/>
</dbReference>
<reference evidence="5 6" key="1">
    <citation type="submission" date="2019-02" db="EMBL/GenBank/DDBJ databases">
        <title>Deep-cultivation of Planctomycetes and their phenomic and genomic characterization uncovers novel biology.</title>
        <authorList>
            <person name="Wiegand S."/>
            <person name="Jogler M."/>
            <person name="Boedeker C."/>
            <person name="Pinto D."/>
            <person name="Vollmers J."/>
            <person name="Rivas-Marin E."/>
            <person name="Kohn T."/>
            <person name="Peeters S.H."/>
            <person name="Heuer A."/>
            <person name="Rast P."/>
            <person name="Oberbeckmann S."/>
            <person name="Bunk B."/>
            <person name="Jeske O."/>
            <person name="Meyerdierks A."/>
            <person name="Storesund J.E."/>
            <person name="Kallscheuer N."/>
            <person name="Luecker S."/>
            <person name="Lage O.M."/>
            <person name="Pohl T."/>
            <person name="Merkel B.J."/>
            <person name="Hornburger P."/>
            <person name="Mueller R.-W."/>
            <person name="Bruemmer F."/>
            <person name="Labrenz M."/>
            <person name="Spormann A.M."/>
            <person name="Op Den Camp H."/>
            <person name="Overmann J."/>
            <person name="Amann R."/>
            <person name="Jetten M.S.M."/>
            <person name="Mascher T."/>
            <person name="Medema M.H."/>
            <person name="Devos D.P."/>
            <person name="Kaster A.-K."/>
            <person name="Ovreas L."/>
            <person name="Rohde M."/>
            <person name="Galperin M.Y."/>
            <person name="Jogler C."/>
        </authorList>
    </citation>
    <scope>NUCLEOTIDE SEQUENCE [LARGE SCALE GENOMIC DNA]</scope>
    <source>
        <strain evidence="5 6">Pan14r</strain>
    </source>
</reference>